<evidence type="ECO:0000256" key="1">
    <source>
        <dbReference type="SAM" id="MobiDB-lite"/>
    </source>
</evidence>
<dbReference type="PANTHER" id="PTHR48100">
    <property type="entry name" value="BROAD-SPECIFICITY PHOSPHATASE YOR283W-RELATED"/>
    <property type="match status" value="1"/>
</dbReference>
<sequence length="453" mass="47026">MKDASGPVTARGHWSRLGKLLGIALLSSAMLIGAAIPAAAAELMRVTFVRHGQSAGNASGLIDTSTPGPVLTPTGQTQSEAVVGRLGVHNYDGVYASTMQRTQLTAGPLSKYLHLPIRVLPGVHEIEAGVFEGTPESEAANGYGRYPLAWALQGNRDLRIPGSIDGHEFDARMDGSLQEIYDNGDRNAVVFSHGGAIMFWTMMNATNLTMEQKLDLLRYAPLSNTNYVVVEGNPVDGWKLVDWNGQKFAPEATLAAEVRLQLRTLQRQLSGAVTQVVASFATLNPAKVLAAIAASFSDTVVSIAKFAGAVNHKLATEWADKTEPSPTVQSLATAAVAPAAEQDAPASEAKTVVADRQTSKMTVPADSSASVEQAPKAATVASESVTEEVTPGAESETPAEAVAPEAPEIGAVEVPMTTTPAKAPRAAKSAASGATTAKKAGNPRAKAGANSAG</sequence>
<dbReference type="InterPro" id="IPR029033">
    <property type="entry name" value="His_PPase_superfam"/>
</dbReference>
<accession>A0A6H0S056</accession>
<feature type="compositionally biased region" description="Polar residues" evidence="1">
    <location>
        <begin position="359"/>
        <end position="371"/>
    </location>
</feature>
<protein>
    <submittedName>
        <fullName evidence="2">Histidine phosphatase family protein</fullName>
    </submittedName>
</protein>
<organism evidence="2 3">
    <name type="scientific">Mycolicibacterium frederiksbergense</name>
    <dbReference type="NCBI Taxonomy" id="117567"/>
    <lineage>
        <taxon>Bacteria</taxon>
        <taxon>Bacillati</taxon>
        <taxon>Actinomycetota</taxon>
        <taxon>Actinomycetes</taxon>
        <taxon>Mycobacteriales</taxon>
        <taxon>Mycobacteriaceae</taxon>
        <taxon>Mycolicibacterium</taxon>
    </lineage>
</organism>
<dbReference type="InterPro" id="IPR013078">
    <property type="entry name" value="His_Pase_superF_clade-1"/>
</dbReference>
<evidence type="ECO:0000313" key="3">
    <source>
        <dbReference type="Proteomes" id="UP000501849"/>
    </source>
</evidence>
<dbReference type="SUPFAM" id="SSF53254">
    <property type="entry name" value="Phosphoglycerate mutase-like"/>
    <property type="match status" value="1"/>
</dbReference>
<dbReference type="Proteomes" id="UP000501849">
    <property type="component" value="Chromosome"/>
</dbReference>
<dbReference type="SMART" id="SM00855">
    <property type="entry name" value="PGAM"/>
    <property type="match status" value="1"/>
</dbReference>
<dbReference type="RefSeq" id="WP_168141591.1">
    <property type="nucleotide sequence ID" value="NZ_CP038799.1"/>
</dbReference>
<dbReference type="InterPro" id="IPR050275">
    <property type="entry name" value="PGM_Phosphatase"/>
</dbReference>
<dbReference type="PANTHER" id="PTHR48100:SF58">
    <property type="entry name" value="PE-PGRS FAMILY PROTEIN PE_PGRS11"/>
    <property type="match status" value="1"/>
</dbReference>
<dbReference type="AlphaFoldDB" id="A0A6H0S056"/>
<name>A0A6H0S056_9MYCO</name>
<gene>
    <name evidence="2" type="ORF">EXE63_08590</name>
</gene>
<feature type="region of interest" description="Disordered" evidence="1">
    <location>
        <begin position="339"/>
        <end position="453"/>
    </location>
</feature>
<dbReference type="KEGG" id="mfre:EXE63_08590"/>
<reference evidence="2 3" key="1">
    <citation type="submission" date="2019-04" db="EMBL/GenBank/DDBJ databases">
        <title>Draft, Whole-Genome Sequence of the Anthracene-degrading Mycobacterium frederiksbergense LB501T, Isolated from a Polycyclic Aromatic Hydrocarbon (PAH)-Contaminated Soil.</title>
        <authorList>
            <person name="Augelletti F."/>
        </authorList>
    </citation>
    <scope>NUCLEOTIDE SEQUENCE [LARGE SCALE GENOMIC DNA]</scope>
    <source>
        <strain evidence="2 3">LB 501T</strain>
    </source>
</reference>
<feature type="compositionally biased region" description="Low complexity" evidence="1">
    <location>
        <begin position="393"/>
        <end position="440"/>
    </location>
</feature>
<dbReference type="Pfam" id="PF00300">
    <property type="entry name" value="His_Phos_1"/>
    <property type="match status" value="1"/>
</dbReference>
<dbReference type="Gene3D" id="3.40.50.1240">
    <property type="entry name" value="Phosphoglycerate mutase-like"/>
    <property type="match status" value="1"/>
</dbReference>
<dbReference type="EMBL" id="CP038799">
    <property type="protein sequence ID" value="QIV80932.1"/>
    <property type="molecule type" value="Genomic_DNA"/>
</dbReference>
<proteinExistence type="predicted"/>
<keyword evidence="3" id="KW-1185">Reference proteome</keyword>
<dbReference type="GO" id="GO:0016791">
    <property type="term" value="F:phosphatase activity"/>
    <property type="evidence" value="ECO:0007669"/>
    <property type="project" value="TreeGrafter"/>
</dbReference>
<dbReference type="CDD" id="cd07067">
    <property type="entry name" value="HP_PGM_like"/>
    <property type="match status" value="1"/>
</dbReference>
<feature type="compositionally biased region" description="Low complexity" evidence="1">
    <location>
        <begin position="339"/>
        <end position="349"/>
    </location>
</feature>
<evidence type="ECO:0000313" key="2">
    <source>
        <dbReference type="EMBL" id="QIV80932.1"/>
    </source>
</evidence>
<dbReference type="GO" id="GO:0005737">
    <property type="term" value="C:cytoplasm"/>
    <property type="evidence" value="ECO:0007669"/>
    <property type="project" value="TreeGrafter"/>
</dbReference>